<feature type="chain" id="PRO_5019028861" description="Conjugal transfer protein TrbJ" evidence="1">
    <location>
        <begin position="25"/>
        <end position="253"/>
    </location>
</feature>
<sequence length="253" mass="27745">MHSPKRRTVIRALTAIAMSCFAIAPKASGIPTFDGANFAQQLLSVMNQTQQLTQQTTMVQQNLANLQRLGGNVLSLADQAYSGQGVSMRDLVSSVSDLYQAGKQLQGMYDAASAEMKSLNMTPERWGTAFVHLAQTKGGVYRKQLDQDFATMETFASRAANLRQLSRQIPGIEGNVQGLQLLNQQSSVLAGELLEMRSLMQRQVVLDLQDRATKEDLNKLSVEGAQQRYDAVTKEAANKRSAIGKMKSLEFGL</sequence>
<evidence type="ECO:0000313" key="2">
    <source>
        <dbReference type="EMBL" id="RPJ93296.1"/>
    </source>
</evidence>
<gene>
    <name evidence="2" type="ORF">DY367_02925</name>
</gene>
<reference evidence="2 3" key="1">
    <citation type="submission" date="2018-08" db="EMBL/GenBank/DDBJ databases">
        <title>Achromobacter xylosoxidans Genome sequencing and assembly.</title>
        <authorList>
            <person name="Wang R."/>
            <person name="Rensing C."/>
            <person name="Li Y."/>
        </authorList>
    </citation>
    <scope>NUCLEOTIDE SEQUENCE [LARGE SCALE GENOMIC DNA]</scope>
    <source>
        <strain evidence="2 3">GD003A</strain>
    </source>
</reference>
<comment type="caution">
    <text evidence="2">The sequence shown here is derived from an EMBL/GenBank/DDBJ whole genome shotgun (WGS) entry which is preliminary data.</text>
</comment>
<feature type="signal peptide" evidence="1">
    <location>
        <begin position="1"/>
        <end position="24"/>
    </location>
</feature>
<dbReference type="EMBL" id="QVXO01000003">
    <property type="protein sequence ID" value="RPJ93296.1"/>
    <property type="molecule type" value="Genomic_DNA"/>
</dbReference>
<evidence type="ECO:0000256" key="1">
    <source>
        <dbReference type="SAM" id="SignalP"/>
    </source>
</evidence>
<evidence type="ECO:0000313" key="3">
    <source>
        <dbReference type="Proteomes" id="UP000285324"/>
    </source>
</evidence>
<proteinExistence type="predicted"/>
<dbReference type="AlphaFoldDB" id="A0A424WJ20"/>
<keyword evidence="1" id="KW-0732">Signal</keyword>
<dbReference type="OrthoDB" id="8665279at2"/>
<accession>A0A424WJ20</accession>
<name>A0A424WJ20_ALCXX</name>
<protein>
    <recommendedName>
        <fullName evidence="4">Conjugal transfer protein TrbJ</fullName>
    </recommendedName>
</protein>
<dbReference type="Proteomes" id="UP000285324">
    <property type="component" value="Unassembled WGS sequence"/>
</dbReference>
<evidence type="ECO:0008006" key="4">
    <source>
        <dbReference type="Google" id="ProtNLM"/>
    </source>
</evidence>
<dbReference type="RefSeq" id="WP_118931617.1">
    <property type="nucleotide sequence ID" value="NZ_CP061008.1"/>
</dbReference>
<dbReference type="SUPFAM" id="SSF101082">
    <property type="entry name" value="Typo IV secretion system protein TraC"/>
    <property type="match status" value="1"/>
</dbReference>
<organism evidence="2 3">
    <name type="scientific">Alcaligenes xylosoxydans xylosoxydans</name>
    <name type="common">Achromobacter xylosoxidans</name>
    <dbReference type="NCBI Taxonomy" id="85698"/>
    <lineage>
        <taxon>Bacteria</taxon>
        <taxon>Pseudomonadati</taxon>
        <taxon>Pseudomonadota</taxon>
        <taxon>Betaproteobacteria</taxon>
        <taxon>Burkholderiales</taxon>
        <taxon>Alcaligenaceae</taxon>
        <taxon>Achromobacter</taxon>
    </lineage>
</organism>